<keyword evidence="2" id="KW-1185">Reference proteome</keyword>
<gene>
    <name evidence="1" type="ORF">GCM10007907_37020</name>
</gene>
<comment type="caution">
    <text evidence="1">The sequence shown here is derived from an EMBL/GenBank/DDBJ whole genome shotgun (WGS) entry which is preliminary data.</text>
</comment>
<evidence type="ECO:0000313" key="2">
    <source>
        <dbReference type="Proteomes" id="UP001156706"/>
    </source>
</evidence>
<sequence length="175" mass="18784">MLNLEDPTWSTLDHAYGSATDIPPMLAQLSENGLPSHNQAIWFDIWSALAHQGDVYSASFAAVPHIVEALALAPEKAGSDYFQFPAWVEICRRKQGAVVPPNLEAAYRAALARMPSLVALGATADWDEGMVRCALAAIAAAKGQHQIAEAVLELSPGIAGVFLERLDEGDFEAEQ</sequence>
<protein>
    <submittedName>
        <fullName evidence="1">Uncharacterized protein</fullName>
    </submittedName>
</protein>
<evidence type="ECO:0000313" key="1">
    <source>
        <dbReference type="EMBL" id="GLR14912.1"/>
    </source>
</evidence>
<accession>A0ABQ5YIT3</accession>
<organism evidence="1 2">
    <name type="scientific">Chitinimonas prasina</name>
    <dbReference type="NCBI Taxonomy" id="1434937"/>
    <lineage>
        <taxon>Bacteria</taxon>
        <taxon>Pseudomonadati</taxon>
        <taxon>Pseudomonadota</taxon>
        <taxon>Betaproteobacteria</taxon>
        <taxon>Neisseriales</taxon>
        <taxon>Chitinibacteraceae</taxon>
        <taxon>Chitinimonas</taxon>
    </lineage>
</organism>
<reference evidence="2" key="1">
    <citation type="journal article" date="2019" name="Int. J. Syst. Evol. Microbiol.">
        <title>The Global Catalogue of Microorganisms (GCM) 10K type strain sequencing project: providing services to taxonomists for standard genome sequencing and annotation.</title>
        <authorList>
            <consortium name="The Broad Institute Genomics Platform"/>
            <consortium name="The Broad Institute Genome Sequencing Center for Infectious Disease"/>
            <person name="Wu L."/>
            <person name="Ma J."/>
        </authorList>
    </citation>
    <scope>NUCLEOTIDE SEQUENCE [LARGE SCALE GENOMIC DNA]</scope>
    <source>
        <strain evidence="2">NBRC 110044</strain>
    </source>
</reference>
<dbReference type="Proteomes" id="UP001156706">
    <property type="component" value="Unassembled WGS sequence"/>
</dbReference>
<dbReference type="EMBL" id="BSOG01000006">
    <property type="protein sequence ID" value="GLR14912.1"/>
    <property type="molecule type" value="Genomic_DNA"/>
</dbReference>
<name>A0ABQ5YIT3_9NEIS</name>
<proteinExistence type="predicted"/>
<dbReference type="RefSeq" id="WP_284197984.1">
    <property type="nucleotide sequence ID" value="NZ_BSOG01000006.1"/>
</dbReference>